<evidence type="ECO:0000256" key="3">
    <source>
        <dbReference type="ARBA" id="ARBA00022960"/>
    </source>
</evidence>
<reference evidence="9 10" key="1">
    <citation type="submission" date="2019-07" db="EMBL/GenBank/DDBJ databases">
        <title>Whole genome shotgun sequence of Microbacterium aerolatum NBRC 103071.</title>
        <authorList>
            <person name="Hosoyama A."/>
            <person name="Uohara A."/>
            <person name="Ohji S."/>
            <person name="Ichikawa N."/>
        </authorList>
    </citation>
    <scope>NUCLEOTIDE SEQUENCE [LARGE SCALE GENOMIC DNA]</scope>
    <source>
        <strain evidence="9 10">NBRC 103071</strain>
    </source>
</reference>
<dbReference type="InterPro" id="IPR022029">
    <property type="entry name" value="YoaR-like_PG-bd"/>
</dbReference>
<evidence type="ECO:0000313" key="10">
    <source>
        <dbReference type="Proteomes" id="UP000321225"/>
    </source>
</evidence>
<keyword evidence="3 6" id="KW-0133">Cell shape</keyword>
<keyword evidence="10" id="KW-1185">Reference proteome</keyword>
<comment type="caution">
    <text evidence="9">The sequence shown here is derived from an EMBL/GenBank/DDBJ whole genome shotgun (WGS) entry which is preliminary data.</text>
</comment>
<dbReference type="Proteomes" id="UP000321225">
    <property type="component" value="Unassembled WGS sequence"/>
</dbReference>
<evidence type="ECO:0000256" key="6">
    <source>
        <dbReference type="PROSITE-ProRule" id="PRU01373"/>
    </source>
</evidence>
<dbReference type="GO" id="GO:0071972">
    <property type="term" value="F:peptidoglycan L,D-transpeptidase activity"/>
    <property type="evidence" value="ECO:0007669"/>
    <property type="project" value="TreeGrafter"/>
</dbReference>
<evidence type="ECO:0000256" key="2">
    <source>
        <dbReference type="ARBA" id="ARBA00022679"/>
    </source>
</evidence>
<evidence type="ECO:0000259" key="8">
    <source>
        <dbReference type="PROSITE" id="PS52029"/>
    </source>
</evidence>
<dbReference type="GO" id="GO:0008360">
    <property type="term" value="P:regulation of cell shape"/>
    <property type="evidence" value="ECO:0007669"/>
    <property type="project" value="UniProtKB-UniRule"/>
</dbReference>
<feature type="transmembrane region" description="Helical" evidence="7">
    <location>
        <begin position="47"/>
        <end position="69"/>
    </location>
</feature>
<dbReference type="InterPro" id="IPR005490">
    <property type="entry name" value="LD_TPept_cat_dom"/>
</dbReference>
<dbReference type="GO" id="GO:0071555">
    <property type="term" value="P:cell wall organization"/>
    <property type="evidence" value="ECO:0007669"/>
    <property type="project" value="UniProtKB-UniRule"/>
</dbReference>
<evidence type="ECO:0000256" key="7">
    <source>
        <dbReference type="SAM" id="Phobius"/>
    </source>
</evidence>
<accession>A0A511AFT4</accession>
<sequence>MTDLVAAPGADTAQTAIITGTLPPNDGDRPLAWAPYEPAPKKRRTGLWVGLGVGTLLIAAGAASMVLIAPGTTIAGIPVGGLTPGAAADVVSSRLAGVEVAFTDVNGDPSVTGADLGASVDAAALANEAFAEHPMWNLGAWMPDPIAADIALDTEVAHDKLRSLLPTTYEDAVDAGVVFDAASKSYVITPAESGTGVDLDALTASIASTITDGGDVVSYSGAPAEAPAAVSDAEATTVADQLNTMLGTLGFYVGEERTVPVAPEVAATWLEVVDDDGELRITADEAAIQTTVDKLPGLVNREPVNAEVVVNSGGDVLSEITAGVNGRALGDVSQAASEFAEQLQNGEAAYALEVTEPAFTTTTLHRYIDLNLSNQRAVLYQNGNVVHSWPVSSGLPATPTPTGNFTVFAHTRIQDMVGRDYVTEDVPFNTWFAPDIAFHGAYWHNNFGQQMSHGCVNMPVWQAEYVYNWAPVGTEVSVHW</sequence>
<dbReference type="Pfam" id="PF03734">
    <property type="entry name" value="YkuD"/>
    <property type="match status" value="1"/>
</dbReference>
<dbReference type="PANTHER" id="PTHR30582">
    <property type="entry name" value="L,D-TRANSPEPTIDASE"/>
    <property type="match status" value="1"/>
</dbReference>
<organism evidence="9 10">
    <name type="scientific">Microbacterium aerolatum</name>
    <dbReference type="NCBI Taxonomy" id="153731"/>
    <lineage>
        <taxon>Bacteria</taxon>
        <taxon>Bacillati</taxon>
        <taxon>Actinomycetota</taxon>
        <taxon>Actinomycetes</taxon>
        <taxon>Micrococcales</taxon>
        <taxon>Microbacteriaceae</taxon>
        <taxon>Microbacterium</taxon>
    </lineage>
</organism>
<keyword evidence="2" id="KW-0808">Transferase</keyword>
<dbReference type="AlphaFoldDB" id="A0A511AFT4"/>
<evidence type="ECO:0000256" key="5">
    <source>
        <dbReference type="ARBA" id="ARBA00023316"/>
    </source>
</evidence>
<keyword evidence="4 6" id="KW-0573">Peptidoglycan synthesis</keyword>
<dbReference type="PANTHER" id="PTHR30582:SF2">
    <property type="entry name" value="L,D-TRANSPEPTIDASE YCIB-RELATED"/>
    <property type="match status" value="1"/>
</dbReference>
<dbReference type="InterPro" id="IPR038063">
    <property type="entry name" value="Transpep_catalytic_dom"/>
</dbReference>
<comment type="pathway">
    <text evidence="1 6">Cell wall biogenesis; peptidoglycan biosynthesis.</text>
</comment>
<dbReference type="CDD" id="cd16913">
    <property type="entry name" value="YkuD_like"/>
    <property type="match status" value="1"/>
</dbReference>
<proteinExistence type="predicted"/>
<protein>
    <recommendedName>
        <fullName evidence="8">L,D-TPase catalytic domain-containing protein</fullName>
    </recommendedName>
</protein>
<dbReference type="Gene3D" id="2.40.440.10">
    <property type="entry name" value="L,D-transpeptidase catalytic domain-like"/>
    <property type="match status" value="1"/>
</dbReference>
<dbReference type="GO" id="GO:0018104">
    <property type="term" value="P:peptidoglycan-protein cross-linking"/>
    <property type="evidence" value="ECO:0007669"/>
    <property type="project" value="TreeGrafter"/>
</dbReference>
<feature type="active site" description="Proton donor/acceptor" evidence="6">
    <location>
        <position position="439"/>
    </location>
</feature>
<evidence type="ECO:0000313" key="9">
    <source>
        <dbReference type="EMBL" id="GEK87009.1"/>
    </source>
</evidence>
<feature type="domain" description="L,D-TPase catalytic" evidence="8">
    <location>
        <begin position="366"/>
        <end position="479"/>
    </location>
</feature>
<evidence type="ECO:0000256" key="1">
    <source>
        <dbReference type="ARBA" id="ARBA00004752"/>
    </source>
</evidence>
<gene>
    <name evidence="9" type="ORF">MAE01_21850</name>
</gene>
<keyword evidence="5 6" id="KW-0961">Cell wall biogenesis/degradation</keyword>
<dbReference type="SUPFAM" id="SSF141523">
    <property type="entry name" value="L,D-transpeptidase catalytic domain-like"/>
    <property type="match status" value="1"/>
</dbReference>
<dbReference type="PROSITE" id="PS52029">
    <property type="entry name" value="LD_TPASE"/>
    <property type="match status" value="1"/>
</dbReference>
<keyword evidence="7" id="KW-1133">Transmembrane helix</keyword>
<dbReference type="UniPathway" id="UPA00219"/>
<dbReference type="Pfam" id="PF12229">
    <property type="entry name" value="PG_binding_4"/>
    <property type="match status" value="1"/>
</dbReference>
<dbReference type="GO" id="GO:0005576">
    <property type="term" value="C:extracellular region"/>
    <property type="evidence" value="ECO:0007669"/>
    <property type="project" value="TreeGrafter"/>
</dbReference>
<dbReference type="EMBL" id="BJUW01000009">
    <property type="protein sequence ID" value="GEK87009.1"/>
    <property type="molecule type" value="Genomic_DNA"/>
</dbReference>
<dbReference type="GO" id="GO:0016740">
    <property type="term" value="F:transferase activity"/>
    <property type="evidence" value="ECO:0007669"/>
    <property type="project" value="UniProtKB-KW"/>
</dbReference>
<name>A0A511AFT4_9MICO</name>
<keyword evidence="7" id="KW-0472">Membrane</keyword>
<feature type="active site" description="Nucleophile" evidence="6">
    <location>
        <position position="455"/>
    </location>
</feature>
<evidence type="ECO:0000256" key="4">
    <source>
        <dbReference type="ARBA" id="ARBA00022984"/>
    </source>
</evidence>
<dbReference type="RefSeq" id="WP_229718064.1">
    <property type="nucleotide sequence ID" value="NZ_BJUW01000009.1"/>
</dbReference>
<dbReference type="InterPro" id="IPR050979">
    <property type="entry name" value="LD-transpeptidase"/>
</dbReference>
<keyword evidence="7" id="KW-0812">Transmembrane</keyword>